<reference evidence="7 8" key="2">
    <citation type="journal article" date="2021" name="Int. J. Food Microbiol.">
        <title>Safety demonstration of a microbial species for use in the food chain: Weissella confusa.</title>
        <authorList>
            <person name="Bourdichon F."/>
            <person name="Patrone V."/>
            <person name="Fontana A."/>
            <person name="Milani G."/>
            <person name="Morelli L."/>
        </authorList>
    </citation>
    <scope>NUCLEOTIDE SEQUENCE [LARGE SCALE GENOMIC DNA]</scope>
    <source>
        <strain evidence="6">CCUG 30943</strain>
        <strain evidence="7 8">CCUG 43002</strain>
    </source>
</reference>
<dbReference type="SUPFAM" id="SSF53328">
    <property type="entry name" value="Formyltransferase"/>
    <property type="match status" value="1"/>
</dbReference>
<dbReference type="CDD" id="cd08645">
    <property type="entry name" value="FMT_core_GART"/>
    <property type="match status" value="1"/>
</dbReference>
<feature type="binding site" evidence="4">
    <location>
        <position position="68"/>
    </location>
    <ligand>
        <name>(6R)-10-formyltetrahydrofolate</name>
        <dbReference type="ChEBI" id="CHEBI:195366"/>
    </ligand>
</feature>
<dbReference type="EMBL" id="JAAOCX010000001">
    <property type="protein sequence ID" value="MBJ7631548.1"/>
    <property type="molecule type" value="Genomic_DNA"/>
</dbReference>
<dbReference type="EMBL" id="JAAOCP010000001">
    <property type="protein sequence ID" value="MBJ7638041.1"/>
    <property type="molecule type" value="Genomic_DNA"/>
</dbReference>
<reference evidence="7" key="1">
    <citation type="submission" date="2020-02" db="EMBL/GenBank/DDBJ databases">
        <authorList>
            <person name="Fontana A."/>
            <person name="Patrone V."/>
            <person name="Morelli L."/>
        </authorList>
    </citation>
    <scope>NUCLEOTIDE SEQUENCE</scope>
    <source>
        <strain evidence="6">CCUG 30943</strain>
        <strain evidence="7">CCUG 43002</strain>
    </source>
</reference>
<comment type="function">
    <text evidence="4">Catalyzes the transfer of a formyl group from 10-formyltetrahydrofolate to 5-phospho-ribosyl-glycinamide (GAR), producing 5-phospho-ribosyl-N-formylglycinamide (FGAR) and tetrahydrofolate.</text>
</comment>
<sequence length="196" mass="21019">MVKKPKLAVFASGTGSNLAALLKAAQADTLGGDIVRVVIDRKSAGAIAIAEAANIPVLQIRYPAFETREAAEQEIVKTLVADGVTGILLAGYMRILTPYIVQAFEQRILNIHPALLPSFPGNNAIEDAWNAGVKVTGVTIHYVDTGVDSGQIIAQTPVLISEDETIDELTERIHDAEHHLYPETVAKLIKEGVFQA</sequence>
<feature type="binding site" evidence="4">
    <location>
        <position position="110"/>
    </location>
    <ligand>
        <name>(6R)-10-formyltetrahydrofolate</name>
        <dbReference type="ChEBI" id="CHEBI:195366"/>
    </ligand>
</feature>
<dbReference type="HAMAP" id="MF_01930">
    <property type="entry name" value="PurN"/>
    <property type="match status" value="1"/>
</dbReference>
<evidence type="ECO:0000256" key="1">
    <source>
        <dbReference type="ARBA" id="ARBA00005054"/>
    </source>
</evidence>
<evidence type="ECO:0000256" key="2">
    <source>
        <dbReference type="ARBA" id="ARBA00022679"/>
    </source>
</evidence>
<feature type="binding site" evidence="4">
    <location>
        <begin position="15"/>
        <end position="17"/>
    </location>
    <ligand>
        <name>N(1)-(5-phospho-beta-D-ribosyl)glycinamide</name>
        <dbReference type="ChEBI" id="CHEBI:143788"/>
    </ligand>
</feature>
<feature type="binding site" evidence="4">
    <location>
        <begin position="93"/>
        <end position="96"/>
    </location>
    <ligand>
        <name>(6R)-10-formyltetrahydrofolate</name>
        <dbReference type="ChEBI" id="CHEBI:195366"/>
    </ligand>
</feature>
<evidence type="ECO:0000313" key="8">
    <source>
        <dbReference type="Proteomes" id="UP000728106"/>
    </source>
</evidence>
<comment type="caution">
    <text evidence="7">The sequence shown here is derived from an EMBL/GenBank/DDBJ whole genome shotgun (WGS) entry which is preliminary data.</text>
</comment>
<comment type="catalytic activity">
    <reaction evidence="4">
        <text>N(1)-(5-phospho-beta-D-ribosyl)glycinamide + (6R)-10-formyltetrahydrofolate = N(2)-formyl-N(1)-(5-phospho-beta-D-ribosyl)glycinamide + (6S)-5,6,7,8-tetrahydrofolate + H(+)</text>
        <dbReference type="Rhea" id="RHEA:15053"/>
        <dbReference type="ChEBI" id="CHEBI:15378"/>
        <dbReference type="ChEBI" id="CHEBI:57453"/>
        <dbReference type="ChEBI" id="CHEBI:143788"/>
        <dbReference type="ChEBI" id="CHEBI:147286"/>
        <dbReference type="ChEBI" id="CHEBI:195366"/>
        <dbReference type="EC" id="2.1.2.2"/>
    </reaction>
</comment>
<dbReference type="GO" id="GO:0006189">
    <property type="term" value="P:'de novo' IMP biosynthetic process"/>
    <property type="evidence" value="ECO:0007669"/>
    <property type="project" value="UniProtKB-UniRule"/>
</dbReference>
<gene>
    <name evidence="4" type="primary">purN</name>
    <name evidence="7" type="ORF">HAU20_01210</name>
    <name evidence="6" type="ORF">HAU43_00265</name>
</gene>
<dbReference type="InterPro" id="IPR036477">
    <property type="entry name" value="Formyl_transf_N_sf"/>
</dbReference>
<keyword evidence="3 4" id="KW-0658">Purine biosynthesis</keyword>
<evidence type="ECO:0000313" key="6">
    <source>
        <dbReference type="EMBL" id="MBJ7631548.1"/>
    </source>
</evidence>
<dbReference type="PANTHER" id="PTHR43369:SF2">
    <property type="entry name" value="PHOSPHORIBOSYLGLYCINAMIDE FORMYLTRANSFERASE"/>
    <property type="match status" value="1"/>
</dbReference>
<feature type="site" description="Raises pKa of active site His" evidence="4">
    <location>
        <position position="148"/>
    </location>
</feature>
<dbReference type="RefSeq" id="WP_003608199.1">
    <property type="nucleotide sequence ID" value="NZ_ALXH01000032.1"/>
</dbReference>
<feature type="active site" description="Proton donor" evidence="4">
    <location>
        <position position="112"/>
    </location>
</feature>
<dbReference type="NCBIfam" id="TIGR00639">
    <property type="entry name" value="PurN"/>
    <property type="match status" value="1"/>
</dbReference>
<dbReference type="EC" id="2.1.2.2" evidence="4"/>
<dbReference type="Proteomes" id="UP000808038">
    <property type="component" value="Unassembled WGS sequence"/>
</dbReference>
<comment type="similarity">
    <text evidence="4">Belongs to the GART family.</text>
</comment>
<accession>A0A329G378</accession>
<dbReference type="InterPro" id="IPR002376">
    <property type="entry name" value="Formyl_transf_N"/>
</dbReference>
<evidence type="ECO:0000313" key="7">
    <source>
        <dbReference type="EMBL" id="MBJ7638041.1"/>
    </source>
</evidence>
<name>A0A329G378_WEICO</name>
<dbReference type="Proteomes" id="UP000728106">
    <property type="component" value="Unassembled WGS sequence"/>
</dbReference>
<dbReference type="GO" id="GO:0005829">
    <property type="term" value="C:cytosol"/>
    <property type="evidence" value="ECO:0007669"/>
    <property type="project" value="TreeGrafter"/>
</dbReference>
<keyword evidence="2 4" id="KW-0808">Transferase</keyword>
<dbReference type="GO" id="GO:0004644">
    <property type="term" value="F:phosphoribosylglycinamide formyltransferase activity"/>
    <property type="evidence" value="ECO:0007669"/>
    <property type="project" value="UniProtKB-UniRule"/>
</dbReference>
<dbReference type="AlphaFoldDB" id="A0A329G378"/>
<dbReference type="InterPro" id="IPR004607">
    <property type="entry name" value="GART"/>
</dbReference>
<proteinExistence type="inferred from homology"/>
<evidence type="ECO:0000256" key="3">
    <source>
        <dbReference type="ARBA" id="ARBA00022755"/>
    </source>
</evidence>
<dbReference type="PANTHER" id="PTHR43369">
    <property type="entry name" value="PHOSPHORIBOSYLGLYCINAMIDE FORMYLTRANSFERASE"/>
    <property type="match status" value="1"/>
</dbReference>
<organism evidence="7 8">
    <name type="scientific">Weissella confusa</name>
    <name type="common">Lactobacillus confusus</name>
    <dbReference type="NCBI Taxonomy" id="1583"/>
    <lineage>
        <taxon>Bacteria</taxon>
        <taxon>Bacillati</taxon>
        <taxon>Bacillota</taxon>
        <taxon>Bacilli</taxon>
        <taxon>Lactobacillales</taxon>
        <taxon>Lactobacillaceae</taxon>
        <taxon>Weissella</taxon>
    </lineage>
</organism>
<dbReference type="Pfam" id="PF00551">
    <property type="entry name" value="Formyl_trans_N"/>
    <property type="match status" value="1"/>
</dbReference>
<protein>
    <recommendedName>
        <fullName evidence="4">Phosphoribosylglycinamide formyltransferase</fullName>
        <ecNumber evidence="4">2.1.2.2</ecNumber>
    </recommendedName>
    <alternativeName>
        <fullName evidence="4">5'-phosphoribosylglycinamide transformylase</fullName>
    </alternativeName>
    <alternativeName>
        <fullName evidence="4">GAR transformylase</fullName>
        <shortName evidence="4">GART</shortName>
    </alternativeName>
</protein>
<comment type="pathway">
    <text evidence="1 4">Purine metabolism; IMP biosynthesis via de novo pathway; N(2)-formyl-N(1)-(5-phospho-D-ribosyl)glycinamide from N(1)-(5-phospho-D-ribosyl)glycinamide (10-formyl THF route): step 1/1.</text>
</comment>
<feature type="domain" description="Formyl transferase N-terminal" evidence="5">
    <location>
        <begin position="6"/>
        <end position="185"/>
    </location>
</feature>
<evidence type="ECO:0000259" key="5">
    <source>
        <dbReference type="Pfam" id="PF00551"/>
    </source>
</evidence>
<evidence type="ECO:0000256" key="4">
    <source>
        <dbReference type="HAMAP-Rule" id="MF_01930"/>
    </source>
</evidence>
<dbReference type="Gene3D" id="3.40.50.170">
    <property type="entry name" value="Formyl transferase, N-terminal domain"/>
    <property type="match status" value="1"/>
</dbReference>
<keyword evidence="8" id="KW-1185">Reference proteome</keyword>
<dbReference type="GeneID" id="57978471"/>